<reference evidence="3 4" key="1">
    <citation type="submission" date="2018-06" db="EMBL/GenBank/DDBJ databases">
        <authorList>
            <consortium name="Pathogen Informatics"/>
            <person name="Doyle S."/>
        </authorList>
    </citation>
    <scope>NUCLEOTIDE SEQUENCE [LARGE SCALE GENOMIC DNA]</scope>
    <source>
        <strain evidence="3 4">NCTC11535</strain>
    </source>
</reference>
<evidence type="ECO:0000313" key="4">
    <source>
        <dbReference type="Proteomes" id="UP000250006"/>
    </source>
</evidence>
<gene>
    <name evidence="3" type="ORF">NCTC11535_01588</name>
</gene>
<dbReference type="RefSeq" id="WP_111836818.1">
    <property type="nucleotide sequence ID" value="NZ_UAPQ01000008.1"/>
</dbReference>
<feature type="region of interest" description="Disordered" evidence="1">
    <location>
        <begin position="372"/>
        <end position="424"/>
    </location>
</feature>
<feature type="signal peptide" evidence="2">
    <location>
        <begin position="1"/>
        <end position="21"/>
    </location>
</feature>
<organism evidence="3 4">
    <name type="scientific">Actinomyces bovis</name>
    <dbReference type="NCBI Taxonomy" id="1658"/>
    <lineage>
        <taxon>Bacteria</taxon>
        <taxon>Bacillati</taxon>
        <taxon>Actinomycetota</taxon>
        <taxon>Actinomycetes</taxon>
        <taxon>Actinomycetales</taxon>
        <taxon>Actinomycetaceae</taxon>
        <taxon>Actinomyces</taxon>
    </lineage>
</organism>
<feature type="region of interest" description="Disordered" evidence="1">
    <location>
        <begin position="44"/>
        <end position="66"/>
    </location>
</feature>
<dbReference type="Proteomes" id="UP000250006">
    <property type="component" value="Unassembled WGS sequence"/>
</dbReference>
<sequence length="479" mass="48780">MRKRSISAVLATSLMISGALAACSGTNKKAANESAATPVAAATLDSGAATTPSPSSAPSSGPEEWGLRKPLAEVTGISRLTNWSDNGLTYVASVDPTTKALDVHHLRWDGTEAWKATVTPPQDADATTLTPRISWDDGLGAVAFWYSTDAATEKAALVSSPISWFDTKTGSGGEIVLSSTKTGTIFRNAETVIGGVEVDPADSDGNLVSATYLGTGMSTAHASREELTAGHSGELEIFQKNGVLLSTLNSDSATILLTAGSELGELSMPFRILSQPGQAPLVVSAAPQTVSRLEGTSLKSIEAPECTLAREDGIHAQSSAQAALVGNLVVPSQGTAFCLDDVVQQTDMVPSEYLPDGKILLVSKDPVGAPATAVATPGTTATPSGATPATPASQASLPAPGTATAPTSTASTAQPQAPGQAREHSYAVYDPASKTTTPLGQRIAIGVSADAVTVSAIDEAAGTVSVKVYQATDLDLTKH</sequence>
<feature type="compositionally biased region" description="Low complexity" evidence="1">
    <location>
        <begin position="372"/>
        <end position="418"/>
    </location>
</feature>
<feature type="chain" id="PRO_5045463895" evidence="2">
    <location>
        <begin position="22"/>
        <end position="479"/>
    </location>
</feature>
<comment type="caution">
    <text evidence="3">The sequence shown here is derived from an EMBL/GenBank/DDBJ whole genome shotgun (WGS) entry which is preliminary data.</text>
</comment>
<accession>A0ABY1VP43</accession>
<protein>
    <submittedName>
        <fullName evidence="3">Uncharacterized protein</fullName>
    </submittedName>
</protein>
<dbReference type="PROSITE" id="PS51257">
    <property type="entry name" value="PROKAR_LIPOPROTEIN"/>
    <property type="match status" value="1"/>
</dbReference>
<keyword evidence="4" id="KW-1185">Reference proteome</keyword>
<proteinExistence type="predicted"/>
<name>A0ABY1VP43_9ACTO</name>
<evidence type="ECO:0000256" key="2">
    <source>
        <dbReference type="SAM" id="SignalP"/>
    </source>
</evidence>
<evidence type="ECO:0000313" key="3">
    <source>
        <dbReference type="EMBL" id="SPT53896.1"/>
    </source>
</evidence>
<feature type="compositionally biased region" description="Low complexity" evidence="1">
    <location>
        <begin position="46"/>
        <end position="62"/>
    </location>
</feature>
<evidence type="ECO:0000256" key="1">
    <source>
        <dbReference type="SAM" id="MobiDB-lite"/>
    </source>
</evidence>
<dbReference type="EMBL" id="UAPQ01000008">
    <property type="protein sequence ID" value="SPT53896.1"/>
    <property type="molecule type" value="Genomic_DNA"/>
</dbReference>
<keyword evidence="2" id="KW-0732">Signal</keyword>